<evidence type="ECO:0000256" key="1">
    <source>
        <dbReference type="SAM" id="MobiDB-lite"/>
    </source>
</evidence>
<dbReference type="AlphaFoldDB" id="A0A9E6RK82"/>
<reference evidence="3" key="1">
    <citation type="submission" date="2021-08" db="EMBL/GenBank/DDBJ databases">
        <authorList>
            <person name="Zhang H."/>
            <person name="Xu M."/>
            <person name="Yu Z."/>
            <person name="Yang L."/>
            <person name="Cai Y."/>
        </authorList>
    </citation>
    <scope>NUCLEOTIDE SEQUENCE</scope>
    <source>
        <strain evidence="3">CHL1</strain>
    </source>
</reference>
<evidence type="ECO:0000313" key="3">
    <source>
        <dbReference type="EMBL" id="QZO02572.1"/>
    </source>
</evidence>
<evidence type="ECO:0000313" key="4">
    <source>
        <dbReference type="Proteomes" id="UP000825701"/>
    </source>
</evidence>
<accession>A0A9E6RK82</accession>
<feature type="region of interest" description="Disordered" evidence="1">
    <location>
        <begin position="1"/>
        <end position="23"/>
    </location>
</feature>
<feature type="transmembrane region" description="Helical" evidence="2">
    <location>
        <begin position="79"/>
        <end position="101"/>
    </location>
</feature>
<dbReference type="RefSeq" id="WP_261405911.1">
    <property type="nucleotide sequence ID" value="NZ_CP081869.1"/>
</dbReference>
<dbReference type="KEGG" id="cmet:K6K41_07475"/>
<gene>
    <name evidence="3" type="ORF">K6K41_07475</name>
</gene>
<dbReference type="EMBL" id="CP081869">
    <property type="protein sequence ID" value="QZO02572.1"/>
    <property type="molecule type" value="Genomic_DNA"/>
</dbReference>
<evidence type="ECO:0000256" key="2">
    <source>
        <dbReference type="SAM" id="Phobius"/>
    </source>
</evidence>
<dbReference type="Proteomes" id="UP000825701">
    <property type="component" value="Chromosome"/>
</dbReference>
<feature type="compositionally biased region" description="Low complexity" evidence="1">
    <location>
        <begin position="100"/>
        <end position="113"/>
    </location>
</feature>
<keyword evidence="2" id="KW-0812">Transmembrane</keyword>
<sequence>MDKDEPELLSPSLGGRPLDLSEAGPERAAGKWFEVDGADGSELYVVERPLSVGPPKAQRRLMLAVALDHAQVADARRAFVWDMVVVLALISLVLLAAGPAVPGDPSAARPAAARARRDPGRPSVAVSRGRPR</sequence>
<protein>
    <submittedName>
        <fullName evidence="3">Uncharacterized protein</fullName>
    </submittedName>
</protein>
<proteinExistence type="predicted"/>
<keyword evidence="4" id="KW-1185">Reference proteome</keyword>
<keyword evidence="2" id="KW-1133">Transmembrane helix</keyword>
<name>A0A9E6RK82_9HYPH</name>
<keyword evidence="2" id="KW-0472">Membrane</keyword>
<feature type="region of interest" description="Disordered" evidence="1">
    <location>
        <begin position="100"/>
        <end position="132"/>
    </location>
</feature>
<organism evidence="3 4">
    <name type="scientific">Chenggangzhangella methanolivorans</name>
    <dbReference type="NCBI Taxonomy" id="1437009"/>
    <lineage>
        <taxon>Bacteria</taxon>
        <taxon>Pseudomonadati</taxon>
        <taxon>Pseudomonadota</taxon>
        <taxon>Alphaproteobacteria</taxon>
        <taxon>Hyphomicrobiales</taxon>
        <taxon>Methylopilaceae</taxon>
        <taxon>Chenggangzhangella</taxon>
    </lineage>
</organism>